<dbReference type="RefSeq" id="WP_089303029.1">
    <property type="nucleotide sequence ID" value="NZ_FZNW01000022.1"/>
</dbReference>
<evidence type="ECO:0000313" key="5">
    <source>
        <dbReference type="Proteomes" id="UP000198348"/>
    </source>
</evidence>
<keyword evidence="5" id="KW-1185">Reference proteome</keyword>
<evidence type="ECO:0000256" key="1">
    <source>
        <dbReference type="SAM" id="MobiDB-lite"/>
    </source>
</evidence>
<organism evidence="4 5">
    <name type="scientific">Haloechinothrix alba</name>
    <dbReference type="NCBI Taxonomy" id="664784"/>
    <lineage>
        <taxon>Bacteria</taxon>
        <taxon>Bacillati</taxon>
        <taxon>Actinomycetota</taxon>
        <taxon>Actinomycetes</taxon>
        <taxon>Pseudonocardiales</taxon>
        <taxon>Pseudonocardiaceae</taxon>
        <taxon>Haloechinothrix</taxon>
    </lineage>
</organism>
<feature type="region of interest" description="Disordered" evidence="1">
    <location>
        <begin position="129"/>
        <end position="148"/>
    </location>
</feature>
<dbReference type="PANTHER" id="PTHR33371">
    <property type="entry name" value="INTERMEMBRANE PHOSPHOLIPID TRANSPORT SYSTEM BINDING PROTEIN MLAD-RELATED"/>
    <property type="match status" value="1"/>
</dbReference>
<keyword evidence="2" id="KW-0472">Membrane</keyword>
<dbReference type="Pfam" id="PF02470">
    <property type="entry name" value="MlaD"/>
    <property type="match status" value="1"/>
</dbReference>
<accession>A0A238ZL23</accession>
<proteinExistence type="predicted"/>
<protein>
    <submittedName>
        <fullName evidence="4">Phospholipid/cholesterol/gamma-HCH transport system substrate-binding protein</fullName>
    </submittedName>
</protein>
<evidence type="ECO:0000256" key="2">
    <source>
        <dbReference type="SAM" id="Phobius"/>
    </source>
</evidence>
<reference evidence="4 5" key="1">
    <citation type="submission" date="2017-06" db="EMBL/GenBank/DDBJ databases">
        <authorList>
            <person name="Kim H.J."/>
            <person name="Triplett B.A."/>
        </authorList>
    </citation>
    <scope>NUCLEOTIDE SEQUENCE [LARGE SCALE GENOMIC DNA]</scope>
    <source>
        <strain evidence="4 5">DSM 45207</strain>
    </source>
</reference>
<keyword evidence="2" id="KW-0812">Transmembrane</keyword>
<evidence type="ECO:0000313" key="4">
    <source>
        <dbReference type="EMBL" id="SNR84136.1"/>
    </source>
</evidence>
<sequence>MSLGSRVRRSWNRARSEPDLGRNLIVIAVLFAIGSTVGGYFLANQRFNPPWEDRYSVYAMFEESPAVSPGNGQEVRIAGVDVGDIRSADVSDSGKARVEMRIDTEHTVHDNATPVLRSKSPLNEMYIELDPGGPPGEPLEDGDTLPAENSERPVQVDEVLADLDDNARMAATTLLSEADVALANAPEKLPAGLRGLEGVVRQLEPVMAQLETRRELLSRLVTAISRISTATGEDDERLSRLASSLETTLGTVADSDGELDASLAQLPELSDDLRAATEGVTELAGELDPALDGVREASEELPDALARTDDSIAELDGFVDAAEPVLDKASPVVSDLRPAVDDLNHSLDDLKPITEELDPITSGLVPYLTDLQAFVHNTNSVASLSDVNRGILRGQVNVTTQSIPALRNSDTEQSSE</sequence>
<dbReference type="GO" id="GO:0005548">
    <property type="term" value="F:phospholipid transporter activity"/>
    <property type="evidence" value="ECO:0007669"/>
    <property type="project" value="TreeGrafter"/>
</dbReference>
<feature type="transmembrane region" description="Helical" evidence="2">
    <location>
        <begin position="20"/>
        <end position="43"/>
    </location>
</feature>
<name>A0A238ZL23_9PSEU</name>
<dbReference type="Proteomes" id="UP000198348">
    <property type="component" value="Unassembled WGS sequence"/>
</dbReference>
<evidence type="ECO:0000259" key="3">
    <source>
        <dbReference type="Pfam" id="PF02470"/>
    </source>
</evidence>
<gene>
    <name evidence="4" type="ORF">SAMN06265360_12245</name>
</gene>
<dbReference type="GO" id="GO:0005543">
    <property type="term" value="F:phospholipid binding"/>
    <property type="evidence" value="ECO:0007669"/>
    <property type="project" value="TreeGrafter"/>
</dbReference>
<dbReference type="EMBL" id="FZNW01000022">
    <property type="protein sequence ID" value="SNR84136.1"/>
    <property type="molecule type" value="Genomic_DNA"/>
</dbReference>
<keyword evidence="2" id="KW-1133">Transmembrane helix</keyword>
<dbReference type="InterPro" id="IPR052336">
    <property type="entry name" value="MlaD_Phospholipid_Transporter"/>
</dbReference>
<dbReference type="AlphaFoldDB" id="A0A238ZL23"/>
<feature type="domain" description="Mce/MlaD" evidence="3">
    <location>
        <begin position="54"/>
        <end position="132"/>
    </location>
</feature>
<dbReference type="OrthoDB" id="5242258at2"/>
<dbReference type="PANTHER" id="PTHR33371:SF4">
    <property type="entry name" value="INTERMEMBRANE PHOSPHOLIPID TRANSPORT SYSTEM BINDING PROTEIN MLAD"/>
    <property type="match status" value="1"/>
</dbReference>
<dbReference type="InterPro" id="IPR003399">
    <property type="entry name" value="Mce/MlaD"/>
</dbReference>